<proteinExistence type="predicted"/>
<dbReference type="PaxDb" id="65489-OBART05G13990.1"/>
<organism evidence="2">
    <name type="scientific">Oryza barthii</name>
    <dbReference type="NCBI Taxonomy" id="65489"/>
    <lineage>
        <taxon>Eukaryota</taxon>
        <taxon>Viridiplantae</taxon>
        <taxon>Streptophyta</taxon>
        <taxon>Embryophyta</taxon>
        <taxon>Tracheophyta</taxon>
        <taxon>Spermatophyta</taxon>
        <taxon>Magnoliopsida</taxon>
        <taxon>Liliopsida</taxon>
        <taxon>Poales</taxon>
        <taxon>Poaceae</taxon>
        <taxon>BOP clade</taxon>
        <taxon>Oryzoideae</taxon>
        <taxon>Oryzeae</taxon>
        <taxon>Oryzinae</taxon>
        <taxon>Oryza</taxon>
    </lineage>
</organism>
<dbReference type="AlphaFoldDB" id="A0A0D3G6U0"/>
<dbReference type="Gramene" id="OBART05G13990.1">
    <property type="protein sequence ID" value="OBART05G13990.1"/>
    <property type="gene ID" value="OBART05G13990"/>
</dbReference>
<evidence type="ECO:0000256" key="1">
    <source>
        <dbReference type="SAM" id="MobiDB-lite"/>
    </source>
</evidence>
<dbReference type="EnsemblPlants" id="OBART05G13990.1">
    <property type="protein sequence ID" value="OBART05G13990.1"/>
    <property type="gene ID" value="OBART05G13990"/>
</dbReference>
<protein>
    <submittedName>
        <fullName evidence="2">Uncharacterized protein</fullName>
    </submittedName>
</protein>
<dbReference type="HOGENOM" id="CLU_2201196_0_0_1"/>
<name>A0A0D3G6U0_9ORYZ</name>
<accession>A0A0D3G6U0</accession>
<feature type="region of interest" description="Disordered" evidence="1">
    <location>
        <begin position="66"/>
        <end position="88"/>
    </location>
</feature>
<sequence>MMSEASMLSSPAATYSGLWLSSPSSVAEKARKERNSFGKEDVADVAVAPNTDADLREPDVVKLRGSTLPKTTKLRGEQHATDSNPVGLGFSTSKLTTIEIVPRVENGISLTTYTDHIYG</sequence>
<dbReference type="Proteomes" id="UP000026960">
    <property type="component" value="Chromosome 5"/>
</dbReference>
<reference evidence="2" key="1">
    <citation type="journal article" date="2009" name="Rice">
        <title>De Novo Next Generation Sequencing of Plant Genomes.</title>
        <authorList>
            <person name="Rounsley S."/>
            <person name="Marri P.R."/>
            <person name="Yu Y."/>
            <person name="He R."/>
            <person name="Sisneros N."/>
            <person name="Goicoechea J.L."/>
            <person name="Lee S.J."/>
            <person name="Angelova A."/>
            <person name="Kudrna D."/>
            <person name="Luo M."/>
            <person name="Affourtit J."/>
            <person name="Desany B."/>
            <person name="Knight J."/>
            <person name="Niazi F."/>
            <person name="Egholm M."/>
            <person name="Wing R.A."/>
        </authorList>
    </citation>
    <scope>NUCLEOTIDE SEQUENCE [LARGE SCALE GENOMIC DNA]</scope>
    <source>
        <strain evidence="2">cv. IRGC 105608</strain>
    </source>
</reference>
<evidence type="ECO:0000313" key="2">
    <source>
        <dbReference type="EnsemblPlants" id="OBART05G13990.1"/>
    </source>
</evidence>
<keyword evidence="3" id="KW-1185">Reference proteome</keyword>
<reference evidence="2" key="2">
    <citation type="submission" date="2015-03" db="UniProtKB">
        <authorList>
            <consortium name="EnsemblPlants"/>
        </authorList>
    </citation>
    <scope>IDENTIFICATION</scope>
</reference>
<evidence type="ECO:0000313" key="3">
    <source>
        <dbReference type="Proteomes" id="UP000026960"/>
    </source>
</evidence>